<feature type="region of interest" description="Disordered" evidence="6">
    <location>
        <begin position="731"/>
        <end position="750"/>
    </location>
</feature>
<dbReference type="Proteomes" id="UP000242188">
    <property type="component" value="Unassembled WGS sequence"/>
</dbReference>
<feature type="binding site" evidence="5">
    <location>
        <position position="246"/>
    </location>
    <ligand>
        <name>substrate</name>
    </ligand>
</feature>
<organism evidence="9 10">
    <name type="scientific">Mizuhopecten yessoensis</name>
    <name type="common">Japanese scallop</name>
    <name type="synonym">Patinopecten yessoensis</name>
    <dbReference type="NCBI Taxonomy" id="6573"/>
    <lineage>
        <taxon>Eukaryota</taxon>
        <taxon>Metazoa</taxon>
        <taxon>Spiralia</taxon>
        <taxon>Lophotrochozoa</taxon>
        <taxon>Mollusca</taxon>
        <taxon>Bivalvia</taxon>
        <taxon>Autobranchia</taxon>
        <taxon>Pteriomorphia</taxon>
        <taxon>Pectinida</taxon>
        <taxon>Pectinoidea</taxon>
        <taxon>Pectinidae</taxon>
        <taxon>Mizuhopecten</taxon>
    </lineage>
</organism>
<feature type="compositionally biased region" description="Basic and acidic residues" evidence="6">
    <location>
        <begin position="738"/>
        <end position="750"/>
    </location>
</feature>
<comment type="similarity">
    <text evidence="1">Belongs to the poly(ADP-ribose) glycohydrolase family.</text>
</comment>
<keyword evidence="3 9" id="KW-0378">Hydrolase</keyword>
<dbReference type="GO" id="GO:0005634">
    <property type="term" value="C:nucleus"/>
    <property type="evidence" value="ECO:0007669"/>
    <property type="project" value="TreeGrafter"/>
</dbReference>
<dbReference type="GO" id="GO:1990966">
    <property type="term" value="P:ATP generation from poly-ADP-D-ribose"/>
    <property type="evidence" value="ECO:0007669"/>
    <property type="project" value="TreeGrafter"/>
</dbReference>
<feature type="domain" description="PARG helical" evidence="8">
    <location>
        <begin position="80"/>
        <end position="200"/>
    </location>
</feature>
<accession>A0A210QRZ8</accession>
<evidence type="ECO:0000259" key="8">
    <source>
        <dbReference type="Pfam" id="PF20811"/>
    </source>
</evidence>
<dbReference type="EC" id="3.2.1.143" evidence="2"/>
<dbReference type="InterPro" id="IPR048362">
    <property type="entry name" value="PARG_helical"/>
</dbReference>
<feature type="region of interest" description="Disordered" evidence="6">
    <location>
        <begin position="943"/>
        <end position="1015"/>
    </location>
</feature>
<feature type="binding site" evidence="5">
    <location>
        <position position="260"/>
    </location>
    <ligand>
        <name>substrate</name>
    </ligand>
</feature>
<dbReference type="InterPro" id="IPR046372">
    <property type="entry name" value="PARG_cat_C"/>
</dbReference>
<dbReference type="Pfam" id="PF05028">
    <property type="entry name" value="PARG_cat_C"/>
    <property type="match status" value="2"/>
</dbReference>
<dbReference type="GO" id="GO:0005975">
    <property type="term" value="P:carbohydrate metabolic process"/>
    <property type="evidence" value="ECO:0007669"/>
    <property type="project" value="InterPro"/>
</dbReference>
<keyword evidence="10" id="KW-1185">Reference proteome</keyword>
<proteinExistence type="inferred from homology"/>
<evidence type="ECO:0000259" key="7">
    <source>
        <dbReference type="Pfam" id="PF05028"/>
    </source>
</evidence>
<dbReference type="PANTHER" id="PTHR12837:SF0">
    <property type="entry name" value="POLY(ADP-RIBOSE) GLYCOHYDROLASE"/>
    <property type="match status" value="1"/>
</dbReference>
<evidence type="ECO:0000313" key="10">
    <source>
        <dbReference type="Proteomes" id="UP000242188"/>
    </source>
</evidence>
<feature type="compositionally biased region" description="Low complexity" evidence="6">
    <location>
        <begin position="1333"/>
        <end position="1348"/>
    </location>
</feature>
<feature type="region of interest" description="Disordered" evidence="6">
    <location>
        <begin position="670"/>
        <end position="689"/>
    </location>
</feature>
<feature type="region of interest" description="Disordered" evidence="6">
    <location>
        <begin position="1325"/>
        <end position="1348"/>
    </location>
</feature>
<evidence type="ECO:0000256" key="4">
    <source>
        <dbReference type="PIRSR" id="PIRSR607724-1"/>
    </source>
</evidence>
<dbReference type="GO" id="GO:0004649">
    <property type="term" value="F:poly(ADP-ribose) glycohydrolase activity"/>
    <property type="evidence" value="ECO:0007669"/>
    <property type="project" value="UniProtKB-EC"/>
</dbReference>
<gene>
    <name evidence="9" type="ORF">KP79_PYT20526</name>
</gene>
<dbReference type="GO" id="GO:0005737">
    <property type="term" value="C:cytoplasm"/>
    <property type="evidence" value="ECO:0007669"/>
    <property type="project" value="TreeGrafter"/>
</dbReference>
<dbReference type="GO" id="GO:0009225">
    <property type="term" value="P:nucleotide-sugar metabolic process"/>
    <property type="evidence" value="ECO:0007669"/>
    <property type="project" value="TreeGrafter"/>
</dbReference>
<comment type="caution">
    <text evidence="9">The sequence shown here is derived from an EMBL/GenBank/DDBJ whole genome shotgun (WGS) entry which is preliminary data.</text>
</comment>
<feature type="active site" evidence="4">
    <location>
        <position position="261"/>
    </location>
</feature>
<feature type="region of interest" description="Disordered" evidence="6">
    <location>
        <begin position="581"/>
        <end position="644"/>
    </location>
</feature>
<dbReference type="PANTHER" id="PTHR12837">
    <property type="entry name" value="POLY ADP-RIBOSE GLYCOHYDROLASE"/>
    <property type="match status" value="1"/>
</dbReference>
<feature type="domain" description="PARG catalytic Macro" evidence="7">
    <location>
        <begin position="1367"/>
        <end position="1454"/>
    </location>
</feature>
<feature type="binding site" evidence="5">
    <location>
        <position position="301"/>
    </location>
    <ligand>
        <name>substrate</name>
    </ligand>
</feature>
<feature type="active site" evidence="4">
    <location>
        <position position="262"/>
    </location>
</feature>
<dbReference type="GO" id="GO:0006282">
    <property type="term" value="P:regulation of DNA repair"/>
    <property type="evidence" value="ECO:0007669"/>
    <property type="project" value="InterPro"/>
</dbReference>
<feature type="compositionally biased region" description="Basic and acidic residues" evidence="6">
    <location>
        <begin position="971"/>
        <end position="981"/>
    </location>
</feature>
<evidence type="ECO:0000256" key="5">
    <source>
        <dbReference type="PIRSR" id="PIRSR607724-2"/>
    </source>
</evidence>
<protein>
    <recommendedName>
        <fullName evidence="2">poly(ADP-ribose) glycohydrolase</fullName>
        <ecNumber evidence="2">3.2.1.143</ecNumber>
    </recommendedName>
</protein>
<feature type="compositionally biased region" description="Basic and acidic residues" evidence="6">
    <location>
        <begin position="1000"/>
        <end position="1015"/>
    </location>
</feature>
<dbReference type="InterPro" id="IPR007724">
    <property type="entry name" value="Poly_GlycHdrlase"/>
</dbReference>
<evidence type="ECO:0000256" key="6">
    <source>
        <dbReference type="SAM" id="MobiDB-lite"/>
    </source>
</evidence>
<feature type="region of interest" description="Disordered" evidence="6">
    <location>
        <begin position="369"/>
        <end position="392"/>
    </location>
</feature>
<evidence type="ECO:0000313" key="9">
    <source>
        <dbReference type="EMBL" id="OWF51527.1"/>
    </source>
</evidence>
<feature type="active site" evidence="4">
    <location>
        <position position="243"/>
    </location>
</feature>
<evidence type="ECO:0000256" key="1">
    <source>
        <dbReference type="ARBA" id="ARBA00009545"/>
    </source>
</evidence>
<sequence length="1513" mass="169278">MTGNRGTIEFPCARGPWQVVHALLADLKNLSQALQGDLKELCKEHQTIVDISNGLGDTEETHWGECALYGLVKYLKKQASKEERRLFLQSTFPAIIDLALDHPNVIPPQGIAYSKQQKASTTVLSRRCVASILACGFLCLFEERGKPWITHQLTNVINFTNIFKNLQMASQIAKLRCLLNYFEQVAERGKNLTGNVTYVRQVITREEMPTMDSWLNCDQRLCPLRVYEDGVIEDAGCEAVEVDFANKYIGGGVLGRGRVQEEIRFTVCPEMIASMLFMECMEENEAIIIKGYEQFSATQGYAGSLLYVGPHSDPVRRDENGDLMSTLCAIDAVSYRNNQREQYSDYMCVRDLNKAYVGFSARCLRGLTPPRETGGQAELDSPSDDKASTPTDEEYLTATDEEGEDHGDPYLNTVSKFAEGLLVDILSSALLEASSHMKGQGHEYHECQGQDAQQTQQISNDSISVKFEGASVKSDDDVPQEGRENLDVDLSDWVSRFRRRSSNLSDIGSRRSSTASTRHSSEFSSEFEEFYENFQKREQPVIHKTIKEENFIDINEFAVNLAAKLLHEGTFLAAHIKKPGIQNFHSDAPDKSMMKPKARKKSEENTDSDNSGVDSDVCDSQPTQTNQHSIEQPSKRLQPSETKCDISEAAARRFADSFIRTLFPFPEQITRDSDKPSCDEEVNVGASGSTGDTSLNVTVAGRLESSATSELYTVYTSDLLKQDILTEQNKRKKNVNLKSKDSARSSRERTREMKMMATDFVHGVVIGALQKYSEEIDSDLSIQDIDHDTFDDSDLDDNVTGQDEESVYECDSEGNAGKISLLEHPSVVEHVVDSYEKVVDSSNSVFSLGESASVFDARNQEQRLLDGHEQVAETSIHSCDTPATVADIALEVENSDESCRIPQVMVTDESRREQMTEELYLNVAERIVQDQVANALLGMASLSHESQSNDNGVKPKTERVPRKGKLKPKTKSSDNELEPPRNKYCGHSSNSSGSCLSLSRDNHREPHGEEKEPRKVTFFASSLSRDLLTNAFVEVQRNMNGGNIFRRSSEPLKISNHAAKCLIENSTNGTNGRGEKHMSLTDEDVGRFAQELNRWGSLEEFRAQLRRGSCGFRDPTLSRFAEQLMKSDCKIPDFHLLESSNWSTSGDSSVSFVSNVSGFKDAVLAGFEEELLTATCSKATVRSPKYTRFVCNKMIPKLVRQKSLVKEKDNGIVDQVDTAFALNGTRGKSFDSEISGLSWESFQSSASYSSDEFSNFVDRLAERIVQESFETLFHIQPEPELCQSDTESETDDPCIHDFANNMANDILLQSLVSLTNSYATYRKEKKRLSDANTSTSSDSVSEVESRTSTDAVSVSSVQRSVSDDYTDALDIPFRQLENYAEELAASVLQHSVNVYQRELDSEKKRVYGRPLSTGNWGCGAFRGDCHLKSMLQWMAASYAGVPNIFYYTFQHPDLDQLQDVIDSIIKRGWKVGQLMEAIRCYCVTLRDMKESDVERPPNLFQLLLSDDAFLDIN</sequence>
<reference evidence="9 10" key="1">
    <citation type="journal article" date="2017" name="Nat. Ecol. Evol.">
        <title>Scallop genome provides insights into evolution of bilaterian karyotype and development.</title>
        <authorList>
            <person name="Wang S."/>
            <person name="Zhang J."/>
            <person name="Jiao W."/>
            <person name="Li J."/>
            <person name="Xun X."/>
            <person name="Sun Y."/>
            <person name="Guo X."/>
            <person name="Huan P."/>
            <person name="Dong B."/>
            <person name="Zhang L."/>
            <person name="Hu X."/>
            <person name="Sun X."/>
            <person name="Wang J."/>
            <person name="Zhao C."/>
            <person name="Wang Y."/>
            <person name="Wang D."/>
            <person name="Huang X."/>
            <person name="Wang R."/>
            <person name="Lv J."/>
            <person name="Li Y."/>
            <person name="Zhang Z."/>
            <person name="Liu B."/>
            <person name="Lu W."/>
            <person name="Hui Y."/>
            <person name="Liang J."/>
            <person name="Zhou Z."/>
            <person name="Hou R."/>
            <person name="Li X."/>
            <person name="Liu Y."/>
            <person name="Li H."/>
            <person name="Ning X."/>
            <person name="Lin Y."/>
            <person name="Zhao L."/>
            <person name="Xing Q."/>
            <person name="Dou J."/>
            <person name="Li Y."/>
            <person name="Mao J."/>
            <person name="Guo H."/>
            <person name="Dou H."/>
            <person name="Li T."/>
            <person name="Mu C."/>
            <person name="Jiang W."/>
            <person name="Fu Q."/>
            <person name="Fu X."/>
            <person name="Miao Y."/>
            <person name="Liu J."/>
            <person name="Yu Q."/>
            <person name="Li R."/>
            <person name="Liao H."/>
            <person name="Li X."/>
            <person name="Kong Y."/>
            <person name="Jiang Z."/>
            <person name="Chourrout D."/>
            <person name="Li R."/>
            <person name="Bao Z."/>
        </authorList>
    </citation>
    <scope>NUCLEOTIDE SEQUENCE [LARGE SCALE GENOMIC DNA]</scope>
    <source>
        <strain evidence="9 10">PY_sf001</strain>
    </source>
</reference>
<evidence type="ECO:0000256" key="2">
    <source>
        <dbReference type="ARBA" id="ARBA00012255"/>
    </source>
</evidence>
<name>A0A210QRZ8_MIZYE</name>
<feature type="domain" description="PARG catalytic Macro" evidence="7">
    <location>
        <begin position="212"/>
        <end position="363"/>
    </location>
</feature>
<evidence type="ECO:0000256" key="3">
    <source>
        <dbReference type="ARBA" id="ARBA00022801"/>
    </source>
</evidence>
<dbReference type="EMBL" id="NEDP02002222">
    <property type="protein sequence ID" value="OWF51527.1"/>
    <property type="molecule type" value="Genomic_DNA"/>
</dbReference>
<feature type="compositionally biased region" description="Polar residues" evidence="6">
    <location>
        <begin position="608"/>
        <end position="641"/>
    </location>
</feature>
<dbReference type="OrthoDB" id="6154436at2759"/>
<dbReference type="STRING" id="6573.A0A210QRZ8"/>
<feature type="compositionally biased region" description="Low complexity" evidence="6">
    <location>
        <begin position="985"/>
        <end position="999"/>
    </location>
</feature>
<dbReference type="Pfam" id="PF20811">
    <property type="entry name" value="PARG_cat_N"/>
    <property type="match status" value="1"/>
</dbReference>